<protein>
    <submittedName>
        <fullName evidence="1">Uncharacterized protein</fullName>
    </submittedName>
</protein>
<gene>
    <name evidence="1" type="ORF">S06H3_59492</name>
</gene>
<comment type="caution">
    <text evidence="1">The sequence shown here is derived from an EMBL/GenBank/DDBJ whole genome shotgun (WGS) entry which is preliminary data.</text>
</comment>
<name>X1R2E3_9ZZZZ</name>
<dbReference type="AlphaFoldDB" id="X1R2E3"/>
<evidence type="ECO:0000313" key="1">
    <source>
        <dbReference type="EMBL" id="GAI49739.1"/>
    </source>
</evidence>
<feature type="non-terminal residue" evidence="1">
    <location>
        <position position="52"/>
    </location>
</feature>
<proteinExistence type="predicted"/>
<reference evidence="1" key="1">
    <citation type="journal article" date="2014" name="Front. Microbiol.">
        <title>High frequency of phylogenetically diverse reductive dehalogenase-homologous genes in deep subseafloor sedimentary metagenomes.</title>
        <authorList>
            <person name="Kawai M."/>
            <person name="Futagami T."/>
            <person name="Toyoda A."/>
            <person name="Takaki Y."/>
            <person name="Nishi S."/>
            <person name="Hori S."/>
            <person name="Arai W."/>
            <person name="Tsubouchi T."/>
            <person name="Morono Y."/>
            <person name="Uchiyama I."/>
            <person name="Ito T."/>
            <person name="Fujiyama A."/>
            <person name="Inagaki F."/>
            <person name="Takami H."/>
        </authorList>
    </citation>
    <scope>NUCLEOTIDE SEQUENCE</scope>
    <source>
        <strain evidence="1">Expedition CK06-06</strain>
    </source>
</reference>
<organism evidence="1">
    <name type="scientific">marine sediment metagenome</name>
    <dbReference type="NCBI Taxonomy" id="412755"/>
    <lineage>
        <taxon>unclassified sequences</taxon>
        <taxon>metagenomes</taxon>
        <taxon>ecological metagenomes</taxon>
    </lineage>
</organism>
<accession>X1R2E3</accession>
<dbReference type="EMBL" id="BARV01038663">
    <property type="protein sequence ID" value="GAI49739.1"/>
    <property type="molecule type" value="Genomic_DNA"/>
</dbReference>
<sequence length="52" mass="5558">MGLTIEEAIKLHQAECEGTVDECAKCPIGKKLAIAGYGEGFTLVFSICELLN</sequence>